<gene>
    <name evidence="2" type="primary">alc</name>
    <name evidence="4" type="ORF">CMC5_071200</name>
</gene>
<feature type="domain" description="Allantoicase" evidence="3">
    <location>
        <begin position="16"/>
        <end position="167"/>
    </location>
</feature>
<sequence>MTDFQRMVDLASERLGGAALWATDEFFASKENLLKPGRGTFIPGKYTDQGKWMDGWESRRRREGDRDVCLIRLGLPGKIHGFDVDTNHFLGNAPARVAVEGVYFPDYQPLDELLSPEVVWQEILPPSPVQPGSQNLFPRDAVGPFSHLRLHIFPDGGVARFRVYGEVTPNWPLLLSEHRVLDLASVQHGGVVIGASDEFFSDRRNLLLPDGSRDMGDGWESRRRRGPGHDWAVVRLGRPGSLVRAEIDTTFFKGNFPESCSLEGCSAPGAGATVEALEGATWRELLPRTKLEAHTRHAFRLQPGEADAAPVTHVRLNMFPDGGIARLRLFGAPAEGAEGTR</sequence>
<dbReference type="UniPathway" id="UPA00395">
    <property type="reaction ID" value="UER00654"/>
</dbReference>
<dbReference type="OrthoDB" id="2078334at2"/>
<name>A0A0K1EQF6_CHOCO</name>
<evidence type="ECO:0000256" key="2">
    <source>
        <dbReference type="HAMAP-Rule" id="MF_00813"/>
    </source>
</evidence>
<dbReference type="SUPFAM" id="SSF49785">
    <property type="entry name" value="Galactose-binding domain-like"/>
    <property type="match status" value="2"/>
</dbReference>
<dbReference type="HAMAP" id="MF_00813">
    <property type="entry name" value="Allantoicase"/>
    <property type="match status" value="1"/>
</dbReference>
<dbReference type="InterPro" id="IPR008979">
    <property type="entry name" value="Galactose-bd-like_sf"/>
</dbReference>
<dbReference type="PIRSF" id="PIRSF016516">
    <property type="entry name" value="Allantoicase"/>
    <property type="match status" value="1"/>
</dbReference>
<comment type="catalytic activity">
    <reaction evidence="2">
        <text>allantoate + H2O = (S)-ureidoglycolate + urea</text>
        <dbReference type="Rhea" id="RHEA:11016"/>
        <dbReference type="ChEBI" id="CHEBI:15377"/>
        <dbReference type="ChEBI" id="CHEBI:16199"/>
        <dbReference type="ChEBI" id="CHEBI:17536"/>
        <dbReference type="ChEBI" id="CHEBI:57296"/>
        <dbReference type="EC" id="3.5.3.4"/>
    </reaction>
</comment>
<dbReference type="KEGG" id="ccro:CMC5_071200"/>
<comment type="pathway">
    <text evidence="2">Nitrogen metabolism; (S)-allantoin degradation; (S)-ureidoglycolate from allantoate (aminidohydrolase route): step 1/1.</text>
</comment>
<dbReference type="PANTHER" id="PTHR12045">
    <property type="entry name" value="ALLANTOICASE"/>
    <property type="match status" value="1"/>
</dbReference>
<dbReference type="Pfam" id="PF03561">
    <property type="entry name" value="Allantoicase"/>
    <property type="match status" value="2"/>
</dbReference>
<dbReference type="STRING" id="52.CMC5_071200"/>
<dbReference type="Proteomes" id="UP000067626">
    <property type="component" value="Chromosome"/>
</dbReference>
<dbReference type="GO" id="GO:0006144">
    <property type="term" value="P:purine nucleobase metabolic process"/>
    <property type="evidence" value="ECO:0007669"/>
    <property type="project" value="UniProtKB-KW"/>
</dbReference>
<dbReference type="InterPro" id="IPR015908">
    <property type="entry name" value="Allantoicase_dom"/>
</dbReference>
<reference evidence="4 5" key="1">
    <citation type="submission" date="2015-07" db="EMBL/GenBank/DDBJ databases">
        <title>Genome analysis of myxobacterium Chondromyces crocatus Cm c5 reveals a high potential for natural compound synthesis and the genetic basis for the loss of fruiting body formation.</title>
        <authorList>
            <person name="Zaburannyi N."/>
            <person name="Bunk B."/>
            <person name="Maier J."/>
            <person name="Overmann J."/>
            <person name="Mueller R."/>
        </authorList>
    </citation>
    <scope>NUCLEOTIDE SEQUENCE [LARGE SCALE GENOMIC DNA]</scope>
    <source>
        <strain evidence="4 5">Cm c5</strain>
    </source>
</reference>
<dbReference type="EMBL" id="CP012159">
    <property type="protein sequence ID" value="AKT42892.1"/>
    <property type="molecule type" value="Genomic_DNA"/>
</dbReference>
<dbReference type="EC" id="3.5.3.4" evidence="2"/>
<dbReference type="GO" id="GO:0000256">
    <property type="term" value="P:allantoin catabolic process"/>
    <property type="evidence" value="ECO:0007669"/>
    <property type="project" value="UniProtKB-UniRule"/>
</dbReference>
<protein>
    <recommendedName>
        <fullName evidence="2">Probable allantoicase</fullName>
        <ecNumber evidence="2">3.5.3.4</ecNumber>
    </recommendedName>
    <alternativeName>
        <fullName evidence="2">Allantoate amidinohydrolase</fullName>
    </alternativeName>
</protein>
<organism evidence="4 5">
    <name type="scientific">Chondromyces crocatus</name>
    <dbReference type="NCBI Taxonomy" id="52"/>
    <lineage>
        <taxon>Bacteria</taxon>
        <taxon>Pseudomonadati</taxon>
        <taxon>Myxococcota</taxon>
        <taxon>Polyangia</taxon>
        <taxon>Polyangiales</taxon>
        <taxon>Polyangiaceae</taxon>
        <taxon>Chondromyces</taxon>
    </lineage>
</organism>
<dbReference type="GO" id="GO:0004037">
    <property type="term" value="F:allantoicase activity"/>
    <property type="evidence" value="ECO:0007669"/>
    <property type="project" value="UniProtKB-UniRule"/>
</dbReference>
<feature type="domain" description="Allantoicase" evidence="3">
    <location>
        <begin position="189"/>
        <end position="333"/>
    </location>
</feature>
<evidence type="ECO:0000259" key="3">
    <source>
        <dbReference type="Pfam" id="PF03561"/>
    </source>
</evidence>
<evidence type="ECO:0000313" key="4">
    <source>
        <dbReference type="EMBL" id="AKT42892.1"/>
    </source>
</evidence>
<keyword evidence="2" id="KW-0659">Purine metabolism</keyword>
<dbReference type="AlphaFoldDB" id="A0A0K1EQF6"/>
<dbReference type="RefSeq" id="WP_050434449.1">
    <property type="nucleotide sequence ID" value="NZ_CP012159.1"/>
</dbReference>
<keyword evidence="2 4" id="KW-0378">Hydrolase</keyword>
<dbReference type="Gene3D" id="2.60.120.260">
    <property type="entry name" value="Galactose-binding domain-like"/>
    <property type="match status" value="2"/>
</dbReference>
<evidence type="ECO:0000313" key="5">
    <source>
        <dbReference type="Proteomes" id="UP000067626"/>
    </source>
</evidence>
<dbReference type="InterPro" id="IPR005164">
    <property type="entry name" value="Allantoicase"/>
</dbReference>
<dbReference type="NCBIfam" id="TIGR02961">
    <property type="entry name" value="allantoicase"/>
    <property type="match status" value="1"/>
</dbReference>
<evidence type="ECO:0000256" key="1">
    <source>
        <dbReference type="ARBA" id="ARBA00009242"/>
    </source>
</evidence>
<dbReference type="PANTHER" id="PTHR12045:SF3">
    <property type="entry name" value="INACTIVE ALLANTOICASE-RELATED"/>
    <property type="match status" value="1"/>
</dbReference>
<keyword evidence="5" id="KW-1185">Reference proteome</keyword>
<proteinExistence type="inferred from homology"/>
<comment type="similarity">
    <text evidence="1 2">Belongs to the allantoicase family.</text>
</comment>
<accession>A0A0K1EQF6</accession>
<dbReference type="PATRIC" id="fig|52.7.peg.7817"/>